<dbReference type="InterPro" id="IPR009056">
    <property type="entry name" value="Cyt_c-like_dom"/>
</dbReference>
<evidence type="ECO:0000256" key="12">
    <source>
        <dbReference type="ARBA" id="ARBA00023136"/>
    </source>
</evidence>
<dbReference type="GO" id="GO:0016491">
    <property type="term" value="F:oxidoreductase activity"/>
    <property type="evidence" value="ECO:0007669"/>
    <property type="project" value="InterPro"/>
</dbReference>
<comment type="catalytic activity">
    <reaction evidence="15">
        <text>4 Fe(II)-[cytochrome c] + O2 + 8 H(+)(in) = 4 Fe(III)-[cytochrome c] + 2 H2O + 4 H(+)(out)</text>
        <dbReference type="Rhea" id="RHEA:11436"/>
        <dbReference type="Rhea" id="RHEA-COMP:10350"/>
        <dbReference type="Rhea" id="RHEA-COMP:14399"/>
        <dbReference type="ChEBI" id="CHEBI:15377"/>
        <dbReference type="ChEBI" id="CHEBI:15378"/>
        <dbReference type="ChEBI" id="CHEBI:15379"/>
        <dbReference type="ChEBI" id="CHEBI:29033"/>
        <dbReference type="ChEBI" id="CHEBI:29034"/>
        <dbReference type="EC" id="7.1.1.9"/>
    </reaction>
</comment>
<evidence type="ECO:0000256" key="9">
    <source>
        <dbReference type="ARBA" id="ARBA00022989"/>
    </source>
</evidence>
<dbReference type="Proteomes" id="UP000237381">
    <property type="component" value="Unassembled WGS sequence"/>
</dbReference>
<protein>
    <recommendedName>
        <fullName evidence="14">Cytochrome aa3 subunit 2</fullName>
    </recommendedName>
</protein>
<dbReference type="EMBL" id="PQGA01000029">
    <property type="protein sequence ID" value="POR45820.1"/>
    <property type="molecule type" value="Genomic_DNA"/>
</dbReference>
<dbReference type="GO" id="GO:0005507">
    <property type="term" value="F:copper ion binding"/>
    <property type="evidence" value="ECO:0007669"/>
    <property type="project" value="InterPro"/>
</dbReference>
<keyword evidence="12 17" id="KW-0472">Membrane</keyword>
<evidence type="ECO:0000256" key="8">
    <source>
        <dbReference type="ARBA" id="ARBA00022982"/>
    </source>
</evidence>
<gene>
    <name evidence="20" type="ORF">B0G62_12945</name>
</gene>
<dbReference type="PANTHER" id="PTHR22888">
    <property type="entry name" value="CYTOCHROME C OXIDASE, SUBUNIT II"/>
    <property type="match status" value="1"/>
</dbReference>
<dbReference type="InterPro" id="IPR001505">
    <property type="entry name" value="Copper_CuA"/>
</dbReference>
<evidence type="ECO:0000256" key="14">
    <source>
        <dbReference type="ARBA" id="ARBA00031399"/>
    </source>
</evidence>
<feature type="transmembrane region" description="Helical" evidence="17">
    <location>
        <begin position="111"/>
        <end position="135"/>
    </location>
</feature>
<dbReference type="InterPro" id="IPR002429">
    <property type="entry name" value="CcO_II-like_C"/>
</dbReference>
<evidence type="ECO:0000259" key="19">
    <source>
        <dbReference type="PROSITE" id="PS51007"/>
    </source>
</evidence>
<evidence type="ECO:0000256" key="1">
    <source>
        <dbReference type="ARBA" id="ARBA00004141"/>
    </source>
</evidence>
<evidence type="ECO:0000256" key="10">
    <source>
        <dbReference type="ARBA" id="ARBA00023004"/>
    </source>
</evidence>
<dbReference type="SUPFAM" id="SSF49503">
    <property type="entry name" value="Cupredoxins"/>
    <property type="match status" value="1"/>
</dbReference>
<keyword evidence="7 16" id="KW-0479">Metal-binding</keyword>
<dbReference type="GO" id="GO:0016020">
    <property type="term" value="C:membrane"/>
    <property type="evidence" value="ECO:0007669"/>
    <property type="project" value="UniProtKB-SubCell"/>
</dbReference>
<keyword evidence="16" id="KW-0349">Heme</keyword>
<dbReference type="InterPro" id="IPR034236">
    <property type="entry name" value="CuRO_CcO_Caa3_II"/>
</dbReference>
<feature type="domain" description="Cytochrome c" evidence="19">
    <location>
        <begin position="269"/>
        <end position="359"/>
    </location>
</feature>
<sequence length="359" mass="38182">MCWIVPPLCQKRLRVFGAGVATSCALYQTCSAATPLSYLLHSAGPAASTVNILAWALIALCSAVSIAVALLLVVAIAKRRGSLESQSIPETVVTDGSPEHSASREHAANRIVIAGTAVSTGLLFVALIGMLRVLAAIAEPPRSPSVSVTVTAYDWWWKVTYTMPDGNRFVTANEIHIPAGEPVEVNLSSADVVHAFWVPALAGKTQAIPGQANRQWLQADHAGVWRGQCTQFCGPQHAHMAMEVVAETPEAYERWLVSEGSPAAAPGNPAALRGEQIFESRCAACHAVRGTSANGAQAPDLTHLASRRLIAAGTLVNTSANRIEWIEHAQRIKPASLMPDFALTHDEAIDLGAWLDTLQ</sequence>
<evidence type="ECO:0000313" key="21">
    <source>
        <dbReference type="Proteomes" id="UP000237381"/>
    </source>
</evidence>
<dbReference type="GO" id="GO:0042597">
    <property type="term" value="C:periplasmic space"/>
    <property type="evidence" value="ECO:0007669"/>
    <property type="project" value="UniProtKB-SubCell"/>
</dbReference>
<dbReference type="Pfam" id="PF00116">
    <property type="entry name" value="COX2"/>
    <property type="match status" value="1"/>
</dbReference>
<reference evidence="20 21" key="1">
    <citation type="submission" date="2018-01" db="EMBL/GenBank/DDBJ databases">
        <title>Genomic Encyclopedia of Type Strains, Phase III (KMG-III): the genomes of soil and plant-associated and newly described type strains.</title>
        <authorList>
            <person name="Whitman W."/>
        </authorList>
    </citation>
    <scope>NUCLEOTIDE SEQUENCE [LARGE SCALE GENOMIC DNA]</scope>
    <source>
        <strain evidence="20 21">JCM 18070</strain>
    </source>
</reference>
<dbReference type="GO" id="GO:0042773">
    <property type="term" value="P:ATP synthesis coupled electron transport"/>
    <property type="evidence" value="ECO:0007669"/>
    <property type="project" value="TreeGrafter"/>
</dbReference>
<evidence type="ECO:0000256" key="7">
    <source>
        <dbReference type="ARBA" id="ARBA00022723"/>
    </source>
</evidence>
<dbReference type="OrthoDB" id="9773456at2"/>
<keyword evidence="21" id="KW-1185">Reference proteome</keyword>
<dbReference type="Gene3D" id="2.60.40.420">
    <property type="entry name" value="Cupredoxins - blue copper proteins"/>
    <property type="match status" value="1"/>
</dbReference>
<keyword evidence="6 17" id="KW-0812">Transmembrane</keyword>
<comment type="caution">
    <text evidence="20">The sequence shown here is derived from an EMBL/GenBank/DDBJ whole genome shotgun (WGS) entry which is preliminary data.</text>
</comment>
<keyword evidence="10 16" id="KW-0408">Iron</keyword>
<evidence type="ECO:0000256" key="13">
    <source>
        <dbReference type="ARBA" id="ARBA00024688"/>
    </source>
</evidence>
<dbReference type="PROSITE" id="PS51007">
    <property type="entry name" value="CYTC"/>
    <property type="match status" value="1"/>
</dbReference>
<keyword evidence="9 17" id="KW-1133">Transmembrane helix</keyword>
<dbReference type="GO" id="GO:0020037">
    <property type="term" value="F:heme binding"/>
    <property type="evidence" value="ECO:0007669"/>
    <property type="project" value="InterPro"/>
</dbReference>
<dbReference type="AlphaFoldDB" id="A0A2S4LTQ9"/>
<proteinExistence type="inferred from homology"/>
<dbReference type="Pfam" id="PF00034">
    <property type="entry name" value="Cytochrom_C"/>
    <property type="match status" value="1"/>
</dbReference>
<dbReference type="PANTHER" id="PTHR22888:SF9">
    <property type="entry name" value="CYTOCHROME C OXIDASE SUBUNIT 2"/>
    <property type="match status" value="1"/>
</dbReference>
<organism evidence="20 21">
    <name type="scientific">Paraburkholderia eburnea</name>
    <dbReference type="NCBI Taxonomy" id="1189126"/>
    <lineage>
        <taxon>Bacteria</taxon>
        <taxon>Pseudomonadati</taxon>
        <taxon>Pseudomonadota</taxon>
        <taxon>Betaproteobacteria</taxon>
        <taxon>Burkholderiales</taxon>
        <taxon>Burkholderiaceae</taxon>
        <taxon>Paraburkholderia</taxon>
    </lineage>
</organism>
<comment type="function">
    <text evidence="13">Subunits I and II form the functional core of the enzyme complex. Electrons originating in cytochrome c are transferred via heme a and Cu(A) to the binuclear center formed by heme a3 and Cu(B).</text>
</comment>
<keyword evidence="11" id="KW-0186">Copper</keyword>
<feature type="domain" description="Cytochrome oxidase subunit II copper A binding" evidence="18">
    <location>
        <begin position="143"/>
        <end position="258"/>
    </location>
</feature>
<dbReference type="InterPro" id="IPR014222">
    <property type="entry name" value="Cyt_c_oxidase_su2"/>
</dbReference>
<evidence type="ECO:0000313" key="20">
    <source>
        <dbReference type="EMBL" id="POR45820.1"/>
    </source>
</evidence>
<dbReference type="NCBIfam" id="TIGR02866">
    <property type="entry name" value="CoxB"/>
    <property type="match status" value="1"/>
</dbReference>
<comment type="subcellular location">
    <subcellularLocation>
        <location evidence="1">Membrane</location>
        <topology evidence="1">Multi-pass membrane protein</topology>
    </subcellularLocation>
    <subcellularLocation>
        <location evidence="2">Periplasm</location>
    </subcellularLocation>
</comment>
<dbReference type="InterPro" id="IPR008972">
    <property type="entry name" value="Cupredoxin"/>
</dbReference>
<comment type="similarity">
    <text evidence="3">Belongs to the cytochrome c oxidase subunit 2 family.</text>
</comment>
<evidence type="ECO:0000259" key="18">
    <source>
        <dbReference type="PROSITE" id="PS50857"/>
    </source>
</evidence>
<dbReference type="GO" id="GO:0004129">
    <property type="term" value="F:cytochrome-c oxidase activity"/>
    <property type="evidence" value="ECO:0007669"/>
    <property type="project" value="UniProtKB-EC"/>
</dbReference>
<dbReference type="InterPro" id="IPR045187">
    <property type="entry name" value="CcO_II"/>
</dbReference>
<evidence type="ECO:0000256" key="3">
    <source>
        <dbReference type="ARBA" id="ARBA00007866"/>
    </source>
</evidence>
<feature type="transmembrane region" description="Helical" evidence="17">
    <location>
        <begin position="52"/>
        <end position="77"/>
    </location>
</feature>
<keyword evidence="8" id="KW-0249">Electron transport</keyword>
<name>A0A2S4LTQ9_9BURK</name>
<evidence type="ECO:0000256" key="6">
    <source>
        <dbReference type="ARBA" id="ARBA00022692"/>
    </source>
</evidence>
<evidence type="ECO:0000256" key="15">
    <source>
        <dbReference type="ARBA" id="ARBA00047816"/>
    </source>
</evidence>
<dbReference type="CDD" id="cd04213">
    <property type="entry name" value="CuRO_CcO_Caa3_II"/>
    <property type="match status" value="1"/>
</dbReference>
<accession>A0A2S4LTQ9</accession>
<dbReference type="PROSITE" id="PS00078">
    <property type="entry name" value="COX2"/>
    <property type="match status" value="1"/>
</dbReference>
<evidence type="ECO:0000256" key="16">
    <source>
        <dbReference type="PROSITE-ProRule" id="PRU00433"/>
    </source>
</evidence>
<evidence type="ECO:0000256" key="11">
    <source>
        <dbReference type="ARBA" id="ARBA00023008"/>
    </source>
</evidence>
<evidence type="ECO:0000256" key="5">
    <source>
        <dbReference type="ARBA" id="ARBA00022660"/>
    </source>
</evidence>
<dbReference type="PROSITE" id="PS50857">
    <property type="entry name" value="COX2_CUA"/>
    <property type="match status" value="1"/>
</dbReference>
<evidence type="ECO:0000256" key="4">
    <source>
        <dbReference type="ARBA" id="ARBA00022448"/>
    </source>
</evidence>
<evidence type="ECO:0000256" key="17">
    <source>
        <dbReference type="SAM" id="Phobius"/>
    </source>
</evidence>
<keyword evidence="5" id="KW-0679">Respiratory chain</keyword>
<keyword evidence="4" id="KW-0813">Transport</keyword>
<evidence type="ECO:0000256" key="2">
    <source>
        <dbReference type="ARBA" id="ARBA00004418"/>
    </source>
</evidence>